<proteinExistence type="predicted"/>
<dbReference type="VEuPathDB" id="FungiDB:PV08_04693"/>
<accession>A0A0D2C1G2</accession>
<organism evidence="2 3">
    <name type="scientific">Exophiala spinifera</name>
    <dbReference type="NCBI Taxonomy" id="91928"/>
    <lineage>
        <taxon>Eukaryota</taxon>
        <taxon>Fungi</taxon>
        <taxon>Dikarya</taxon>
        <taxon>Ascomycota</taxon>
        <taxon>Pezizomycotina</taxon>
        <taxon>Eurotiomycetes</taxon>
        <taxon>Chaetothyriomycetidae</taxon>
        <taxon>Chaetothyriales</taxon>
        <taxon>Herpotrichiellaceae</taxon>
        <taxon>Exophiala</taxon>
    </lineage>
</organism>
<dbReference type="EMBL" id="KN847494">
    <property type="protein sequence ID" value="KIW17499.1"/>
    <property type="molecule type" value="Genomic_DNA"/>
</dbReference>
<dbReference type="AlphaFoldDB" id="A0A0D2C1G2"/>
<feature type="region of interest" description="Disordered" evidence="1">
    <location>
        <begin position="177"/>
        <end position="209"/>
    </location>
</feature>
<name>A0A0D2C1G2_9EURO</name>
<dbReference type="OrthoDB" id="4136797at2759"/>
<dbReference type="Proteomes" id="UP000053328">
    <property type="component" value="Unassembled WGS sequence"/>
</dbReference>
<sequence length="299" mass="32619">MVLAADPYYNRKPVPDDLIKDVGLTGLSPEEEYWNRERKYSVDGVDVRKFSNSRTGGIEPQADPYYGRRRVSNAEIHDVGKTGLTPEQEFWNRERKYSLGGVDVRKFSMSKTGGIEPQDDPYYGRRRVSNAEIAGLGETGMTPAEQYEVRERKQSLFQLSDDPFENIAGRHRTSISGVASGASAAATTRRRSSAVAPDAMGPSHSGYHGEHLATIESRNELAPNNIRKTNSTGQTGSSATSDTLDHGTTSSSSEAGPSASNSHNHAGEHAVFHDAVTTGHDHNVQTPQDPDSIAPHEIR</sequence>
<reference evidence="2 3" key="1">
    <citation type="submission" date="2015-01" db="EMBL/GenBank/DDBJ databases">
        <title>The Genome Sequence of Exophiala spinifera CBS89968.</title>
        <authorList>
            <consortium name="The Broad Institute Genomics Platform"/>
            <person name="Cuomo C."/>
            <person name="de Hoog S."/>
            <person name="Gorbushina A."/>
            <person name="Stielow B."/>
            <person name="Teixiera M."/>
            <person name="Abouelleil A."/>
            <person name="Chapman S.B."/>
            <person name="Priest M."/>
            <person name="Young S.K."/>
            <person name="Wortman J."/>
            <person name="Nusbaum C."/>
            <person name="Birren B."/>
        </authorList>
    </citation>
    <scope>NUCLEOTIDE SEQUENCE [LARGE SCALE GENOMIC DNA]</scope>
    <source>
        <strain evidence="2 3">CBS 89968</strain>
    </source>
</reference>
<keyword evidence="3" id="KW-1185">Reference proteome</keyword>
<evidence type="ECO:0000256" key="1">
    <source>
        <dbReference type="SAM" id="MobiDB-lite"/>
    </source>
</evidence>
<evidence type="ECO:0000313" key="3">
    <source>
        <dbReference type="Proteomes" id="UP000053328"/>
    </source>
</evidence>
<feature type="compositionally biased region" description="Polar residues" evidence="1">
    <location>
        <begin position="226"/>
        <end position="242"/>
    </location>
</feature>
<gene>
    <name evidence="2" type="ORF">PV08_04693</name>
</gene>
<dbReference type="RefSeq" id="XP_016237715.1">
    <property type="nucleotide sequence ID" value="XM_016379038.1"/>
</dbReference>
<dbReference type="HOGENOM" id="CLU_963107_0_0_1"/>
<evidence type="ECO:0000313" key="2">
    <source>
        <dbReference type="EMBL" id="KIW17499.1"/>
    </source>
</evidence>
<feature type="compositionally biased region" description="Low complexity" evidence="1">
    <location>
        <begin position="177"/>
        <end position="187"/>
    </location>
</feature>
<protein>
    <submittedName>
        <fullName evidence="2">Uncharacterized protein</fullName>
    </submittedName>
</protein>
<feature type="region of interest" description="Disordered" evidence="1">
    <location>
        <begin position="225"/>
        <end position="299"/>
    </location>
</feature>
<feature type="compositionally biased region" description="Low complexity" evidence="1">
    <location>
        <begin position="247"/>
        <end position="262"/>
    </location>
</feature>
<dbReference type="GeneID" id="27331776"/>